<dbReference type="PATRIC" id="fig|1365965.3.peg.49"/>
<evidence type="ECO:0000313" key="3">
    <source>
        <dbReference type="EMBL" id="KOA43178.1"/>
    </source>
</evidence>
<name>A0A0L7B7E9_BIFBR</name>
<feature type="transmembrane region" description="Helical" evidence="2">
    <location>
        <begin position="50"/>
        <end position="69"/>
    </location>
</feature>
<dbReference type="AlphaFoldDB" id="A0A0L7B7E9"/>
<feature type="region of interest" description="Disordered" evidence="1">
    <location>
        <begin position="1"/>
        <end position="33"/>
    </location>
</feature>
<proteinExistence type="predicted"/>
<keyword evidence="2" id="KW-0812">Transmembrane</keyword>
<evidence type="ECO:0000256" key="1">
    <source>
        <dbReference type="SAM" id="MobiDB-lite"/>
    </source>
</evidence>
<reference evidence="3 4" key="1">
    <citation type="journal article" date="2015" name="Int J Genomics">
        <title>Comparative Genomics Revealed Genetic Diversity and Species/Strain-Level Differences in Carbohydrate Metabolism of Three Probiotic Bifidobacterial Species.</title>
        <authorList>
            <person name="Odamaki T."/>
            <person name="Horigome A."/>
            <person name="Sugahara H."/>
            <person name="Hashikura N."/>
            <person name="Minami J."/>
            <person name="Xiao J.Z."/>
            <person name="Abe F."/>
        </authorList>
    </citation>
    <scope>NUCLEOTIDE SEQUENCE [LARGE SCALE GENOMIC DNA]</scope>
    <source>
        <strain evidence="3 4">MCC 1128</strain>
    </source>
</reference>
<organism evidence="3 4">
    <name type="scientific">Bifidobacterium breve MCC 1128</name>
    <dbReference type="NCBI Taxonomy" id="1365965"/>
    <lineage>
        <taxon>Bacteria</taxon>
        <taxon>Bacillati</taxon>
        <taxon>Actinomycetota</taxon>
        <taxon>Actinomycetes</taxon>
        <taxon>Bifidobacteriales</taxon>
        <taxon>Bifidobacteriaceae</taxon>
        <taxon>Bifidobacterium</taxon>
    </lineage>
</organism>
<keyword evidence="2" id="KW-0472">Membrane</keyword>
<evidence type="ECO:0000313" key="4">
    <source>
        <dbReference type="Proteomes" id="UP000037193"/>
    </source>
</evidence>
<dbReference type="EMBL" id="AVQD01000002">
    <property type="protein sequence ID" value="KOA43178.1"/>
    <property type="molecule type" value="Genomic_DNA"/>
</dbReference>
<accession>A0A0L7B7E9</accession>
<feature type="transmembrane region" description="Helical" evidence="2">
    <location>
        <begin position="89"/>
        <end position="107"/>
    </location>
</feature>
<feature type="compositionally biased region" description="Acidic residues" evidence="1">
    <location>
        <begin position="1"/>
        <end position="12"/>
    </location>
</feature>
<sequence length="289" mass="30457">MASNNEDYDFFDDGQYNGSRRARREQQYSRGRGSGRRAIKLKVDSPASKLLRRIALITGLLAVVVAVLSAAHEIAPESIGFLVNVRGRYIAGTAAVLIGLTLILVISSRVTMPRHSTHGGVGAGGIVTLVLATACLVVGVAVGVLFPQGLIHPAVNDKAPVDNTAQMEQGIERAVGGACKDGWQGLDAGGLPGITTVQMCADSRVAFVSFDSEASAAMSRAPIKSEITELLGQHADNEKTQGDWRLLNGKRWMVFGEADNMTALQQQWGGTLETIAAAKDGMDSGNAAV</sequence>
<comment type="caution">
    <text evidence="3">The sequence shown here is derived from an EMBL/GenBank/DDBJ whole genome shotgun (WGS) entry which is preliminary data.</text>
</comment>
<gene>
    <name evidence="3" type="ORF">BBM1128_00255</name>
</gene>
<dbReference type="RefSeq" id="WP_052789008.1">
    <property type="nucleotide sequence ID" value="NZ_AVQD01000002.1"/>
</dbReference>
<keyword evidence="2" id="KW-1133">Transmembrane helix</keyword>
<dbReference type="Proteomes" id="UP000037193">
    <property type="component" value="Unassembled WGS sequence"/>
</dbReference>
<protein>
    <submittedName>
        <fullName evidence="3">Uncharacterized protein</fullName>
    </submittedName>
</protein>
<feature type="transmembrane region" description="Helical" evidence="2">
    <location>
        <begin position="119"/>
        <end position="146"/>
    </location>
</feature>
<evidence type="ECO:0000256" key="2">
    <source>
        <dbReference type="SAM" id="Phobius"/>
    </source>
</evidence>